<comment type="subcellular location">
    <subcellularLocation>
        <location evidence="3 16">Cytoplasm</location>
    </subcellularLocation>
</comment>
<keyword evidence="13 16" id="KW-0131">Cell cycle</keyword>
<dbReference type="Gene3D" id="3.90.78.10">
    <property type="entry name" value="UDP-N-acetylenolpyruvoylglucosamine reductase, C-terminal domain"/>
    <property type="match status" value="1"/>
</dbReference>
<dbReference type="Pfam" id="PF01565">
    <property type="entry name" value="FAD_binding_4"/>
    <property type="match status" value="1"/>
</dbReference>
<feature type="active site" evidence="16">
    <location>
        <position position="169"/>
    </location>
</feature>
<dbReference type="EC" id="1.3.1.98" evidence="16"/>
<dbReference type="GO" id="GO:0071949">
    <property type="term" value="F:FAD binding"/>
    <property type="evidence" value="ECO:0007669"/>
    <property type="project" value="InterPro"/>
</dbReference>
<reference evidence="18 19" key="1">
    <citation type="journal article" date="2016" name="Nat. Commun.">
        <title>Thousands of microbial genomes shed light on interconnected biogeochemical processes in an aquifer system.</title>
        <authorList>
            <person name="Anantharaman K."/>
            <person name="Brown C.T."/>
            <person name="Hug L.A."/>
            <person name="Sharon I."/>
            <person name="Castelle C.J."/>
            <person name="Probst A.J."/>
            <person name="Thomas B.C."/>
            <person name="Singh A."/>
            <person name="Wilkins M.J."/>
            <person name="Karaoz U."/>
            <person name="Brodie E.L."/>
            <person name="Williams K.H."/>
            <person name="Hubbard S.S."/>
            <person name="Banfield J.F."/>
        </authorList>
    </citation>
    <scope>NUCLEOTIDE SEQUENCE [LARGE SCALE GENOMIC DNA]</scope>
</reference>
<dbReference type="InterPro" id="IPR036318">
    <property type="entry name" value="FAD-bd_PCMH-like_sf"/>
</dbReference>
<evidence type="ECO:0000256" key="3">
    <source>
        <dbReference type="ARBA" id="ARBA00004496"/>
    </source>
</evidence>
<dbReference type="AlphaFoldDB" id="A0A1F5BZB2"/>
<organism evidence="18 19">
    <name type="scientific">Candidatus Azambacteria bacterium RIFCSPHIGHO2_01_46_10</name>
    <dbReference type="NCBI Taxonomy" id="1797293"/>
    <lineage>
        <taxon>Bacteria</taxon>
        <taxon>Candidatus Azamiibacteriota</taxon>
    </lineage>
</organism>
<comment type="catalytic activity">
    <reaction evidence="15 16">
        <text>UDP-N-acetyl-alpha-D-muramate + NADP(+) = UDP-N-acetyl-3-O-(1-carboxyvinyl)-alpha-D-glucosamine + NADPH + H(+)</text>
        <dbReference type="Rhea" id="RHEA:12248"/>
        <dbReference type="ChEBI" id="CHEBI:15378"/>
        <dbReference type="ChEBI" id="CHEBI:57783"/>
        <dbReference type="ChEBI" id="CHEBI:58349"/>
        <dbReference type="ChEBI" id="CHEBI:68483"/>
        <dbReference type="ChEBI" id="CHEBI:70757"/>
        <dbReference type="EC" id="1.3.1.98"/>
    </reaction>
</comment>
<keyword evidence="8 16" id="KW-0274">FAD</keyword>
<evidence type="ECO:0000256" key="16">
    <source>
        <dbReference type="HAMAP-Rule" id="MF_00037"/>
    </source>
</evidence>
<evidence type="ECO:0000313" key="18">
    <source>
        <dbReference type="EMBL" id="OGD35930.1"/>
    </source>
</evidence>
<proteinExistence type="inferred from homology"/>
<dbReference type="GO" id="GO:0009252">
    <property type="term" value="P:peptidoglycan biosynthetic process"/>
    <property type="evidence" value="ECO:0007669"/>
    <property type="project" value="UniProtKB-UniRule"/>
</dbReference>
<evidence type="ECO:0000256" key="15">
    <source>
        <dbReference type="ARBA" id="ARBA00048914"/>
    </source>
</evidence>
<dbReference type="SUPFAM" id="SSF56176">
    <property type="entry name" value="FAD-binding/transporter-associated domain-like"/>
    <property type="match status" value="1"/>
</dbReference>
<dbReference type="GO" id="GO:0008762">
    <property type="term" value="F:UDP-N-acetylmuramate dehydrogenase activity"/>
    <property type="evidence" value="ECO:0007669"/>
    <property type="project" value="UniProtKB-UniRule"/>
</dbReference>
<comment type="similarity">
    <text evidence="16">Belongs to the MurB family.</text>
</comment>
<dbReference type="UniPathway" id="UPA00219"/>
<dbReference type="InterPro" id="IPR036635">
    <property type="entry name" value="MurB_C_sf"/>
</dbReference>
<dbReference type="GO" id="GO:0005829">
    <property type="term" value="C:cytosol"/>
    <property type="evidence" value="ECO:0007669"/>
    <property type="project" value="TreeGrafter"/>
</dbReference>
<dbReference type="GO" id="GO:0008360">
    <property type="term" value="P:regulation of cell shape"/>
    <property type="evidence" value="ECO:0007669"/>
    <property type="project" value="UniProtKB-KW"/>
</dbReference>
<feature type="active site" description="Proton donor" evidence="16">
    <location>
        <position position="219"/>
    </location>
</feature>
<dbReference type="NCBIfam" id="TIGR00179">
    <property type="entry name" value="murB"/>
    <property type="match status" value="1"/>
</dbReference>
<dbReference type="Gene3D" id="3.30.43.10">
    <property type="entry name" value="Uridine Diphospho-n-acetylenolpyruvylglucosamine Reductase, domain 2"/>
    <property type="match status" value="1"/>
</dbReference>
<dbReference type="InterPro" id="IPR006094">
    <property type="entry name" value="Oxid_FAD_bind_N"/>
</dbReference>
<evidence type="ECO:0000256" key="14">
    <source>
        <dbReference type="ARBA" id="ARBA00023316"/>
    </source>
</evidence>
<evidence type="ECO:0000256" key="12">
    <source>
        <dbReference type="ARBA" id="ARBA00023002"/>
    </source>
</evidence>
<keyword evidence="9 16" id="KW-0521">NADP</keyword>
<dbReference type="InterPro" id="IPR011601">
    <property type="entry name" value="MurB_C"/>
</dbReference>
<evidence type="ECO:0000256" key="13">
    <source>
        <dbReference type="ARBA" id="ARBA00023306"/>
    </source>
</evidence>
<keyword evidence="11 16" id="KW-0573">Peptidoglycan synthesis</keyword>
<evidence type="ECO:0000256" key="9">
    <source>
        <dbReference type="ARBA" id="ARBA00022857"/>
    </source>
</evidence>
<evidence type="ECO:0000256" key="5">
    <source>
        <dbReference type="ARBA" id="ARBA00022490"/>
    </source>
</evidence>
<feature type="active site" evidence="16">
    <location>
        <position position="308"/>
    </location>
</feature>
<dbReference type="InterPro" id="IPR016169">
    <property type="entry name" value="FAD-bd_PCMH_sub2"/>
</dbReference>
<dbReference type="Pfam" id="PF02873">
    <property type="entry name" value="MurB_C"/>
    <property type="match status" value="1"/>
</dbReference>
<dbReference type="NCBIfam" id="NF010480">
    <property type="entry name" value="PRK13905.1"/>
    <property type="match status" value="1"/>
</dbReference>
<dbReference type="EMBL" id="MEYJ01000014">
    <property type="protein sequence ID" value="OGD35930.1"/>
    <property type="molecule type" value="Genomic_DNA"/>
</dbReference>
<dbReference type="PROSITE" id="PS51387">
    <property type="entry name" value="FAD_PCMH"/>
    <property type="match status" value="1"/>
</dbReference>
<comment type="function">
    <text evidence="2 16">Cell wall formation.</text>
</comment>
<evidence type="ECO:0000256" key="11">
    <source>
        <dbReference type="ARBA" id="ARBA00022984"/>
    </source>
</evidence>
<gene>
    <name evidence="16" type="primary">murB</name>
    <name evidence="18" type="ORF">A2W39_02900</name>
</gene>
<comment type="pathway">
    <text evidence="4 16">Cell wall biogenesis; peptidoglycan biosynthesis.</text>
</comment>
<dbReference type="Proteomes" id="UP000178395">
    <property type="component" value="Unassembled WGS sequence"/>
</dbReference>
<evidence type="ECO:0000256" key="10">
    <source>
        <dbReference type="ARBA" id="ARBA00022960"/>
    </source>
</evidence>
<keyword evidence="12 16" id="KW-0560">Oxidoreductase</keyword>
<evidence type="ECO:0000256" key="6">
    <source>
        <dbReference type="ARBA" id="ARBA00022618"/>
    </source>
</evidence>
<evidence type="ECO:0000256" key="7">
    <source>
        <dbReference type="ARBA" id="ARBA00022630"/>
    </source>
</evidence>
<dbReference type="HAMAP" id="MF_00037">
    <property type="entry name" value="MurB"/>
    <property type="match status" value="1"/>
</dbReference>
<dbReference type="PANTHER" id="PTHR21071">
    <property type="entry name" value="UDP-N-ACETYLENOLPYRUVOYLGLUCOSAMINE REDUCTASE"/>
    <property type="match status" value="1"/>
</dbReference>
<keyword evidence="14 16" id="KW-0961">Cell wall biogenesis/degradation</keyword>
<dbReference type="InterPro" id="IPR016166">
    <property type="entry name" value="FAD-bd_PCMH"/>
</dbReference>
<dbReference type="GO" id="GO:0051301">
    <property type="term" value="P:cell division"/>
    <property type="evidence" value="ECO:0007669"/>
    <property type="project" value="UniProtKB-KW"/>
</dbReference>
<dbReference type="InterPro" id="IPR016167">
    <property type="entry name" value="FAD-bd_PCMH_sub1"/>
</dbReference>
<evidence type="ECO:0000256" key="8">
    <source>
        <dbReference type="ARBA" id="ARBA00022827"/>
    </source>
</evidence>
<name>A0A1F5BZB2_9BACT</name>
<evidence type="ECO:0000259" key="17">
    <source>
        <dbReference type="PROSITE" id="PS51387"/>
    </source>
</evidence>
<dbReference type="PANTHER" id="PTHR21071:SF4">
    <property type="entry name" value="UDP-N-ACETYLENOLPYRUVOYLGLUCOSAMINE REDUCTASE"/>
    <property type="match status" value="1"/>
</dbReference>
<keyword evidence="6 16" id="KW-0132">Cell division</keyword>
<evidence type="ECO:0000313" key="19">
    <source>
        <dbReference type="Proteomes" id="UP000178395"/>
    </source>
</evidence>
<evidence type="ECO:0000256" key="2">
    <source>
        <dbReference type="ARBA" id="ARBA00003921"/>
    </source>
</evidence>
<accession>A0A1F5BZB2</accession>
<sequence>MIIKKNVLLAPYTSFKIGGAAKYFCEAESEDDLREALKKARELNARFFILGGGSNVLISDTGFNGMVIRMKGGLPAQAGNSSDDIKISDNIIWARAGVLLGRLVEQSWKAGLSGLEWAAGIPGTLGGAIRGNAGIPEGTIGNIVREVRVLSPDGEIKELSQSECMFGYRDSVFKRGNDIILSAELFLTKDDPIEIKKRMDERINFRRNKHPLEYPSAGCVFKNVSASRLKPRFQEKFRDFVKNDKISAGFLISEAGLKGKKIGGAMVSEKHANFLVNAGGATAEEMIILVSLIKQKVRNNFGALLEEEIQYVGF</sequence>
<keyword evidence="10 16" id="KW-0133">Cell shape</keyword>
<evidence type="ECO:0000256" key="1">
    <source>
        <dbReference type="ARBA" id="ARBA00001974"/>
    </source>
</evidence>
<protein>
    <recommendedName>
        <fullName evidence="16">UDP-N-acetylenolpyruvoylglucosamine reductase</fullName>
        <ecNumber evidence="16">1.3.1.98</ecNumber>
    </recommendedName>
    <alternativeName>
        <fullName evidence="16">UDP-N-acetylmuramate dehydrogenase</fullName>
    </alternativeName>
</protein>
<dbReference type="GO" id="GO:0071555">
    <property type="term" value="P:cell wall organization"/>
    <property type="evidence" value="ECO:0007669"/>
    <property type="project" value="UniProtKB-KW"/>
</dbReference>
<keyword evidence="7 16" id="KW-0285">Flavoprotein</keyword>
<comment type="caution">
    <text evidence="18">The sequence shown here is derived from an EMBL/GenBank/DDBJ whole genome shotgun (WGS) entry which is preliminary data.</text>
</comment>
<evidence type="ECO:0000256" key="4">
    <source>
        <dbReference type="ARBA" id="ARBA00004752"/>
    </source>
</evidence>
<dbReference type="InterPro" id="IPR003170">
    <property type="entry name" value="MurB"/>
</dbReference>
<dbReference type="SUPFAM" id="SSF56194">
    <property type="entry name" value="Uridine diphospho-N-Acetylenolpyruvylglucosamine reductase, MurB, C-terminal domain"/>
    <property type="match status" value="1"/>
</dbReference>
<dbReference type="Gene3D" id="3.30.465.10">
    <property type="match status" value="1"/>
</dbReference>
<feature type="domain" description="FAD-binding PCMH-type" evidence="17">
    <location>
        <begin position="16"/>
        <end position="190"/>
    </location>
</feature>
<keyword evidence="5 16" id="KW-0963">Cytoplasm</keyword>
<comment type="cofactor">
    <cofactor evidence="1 16">
        <name>FAD</name>
        <dbReference type="ChEBI" id="CHEBI:57692"/>
    </cofactor>
</comment>